<dbReference type="SMART" id="SM00355">
    <property type="entry name" value="ZnF_C2H2"/>
    <property type="match status" value="10"/>
</dbReference>
<dbReference type="AlphaFoldDB" id="A0A9P0A0J3"/>
<dbReference type="GO" id="GO:0000981">
    <property type="term" value="F:DNA-binding transcription factor activity, RNA polymerase II-specific"/>
    <property type="evidence" value="ECO:0007669"/>
    <property type="project" value="TreeGrafter"/>
</dbReference>
<keyword evidence="7" id="KW-0539">Nucleus</keyword>
<dbReference type="KEGG" id="btab:109035558"/>
<dbReference type="OrthoDB" id="10260596at2759"/>
<sequence length="573" mass="67003">MEDDIFVLPQFHEVTSDDSHLENSLNAENVNRNSTLKDDMNADHNTLHQRKRLKKTLIPQEIHDPDEPGSDYDNETVAETKVRKCRRKAIKSSKEHLHLKCEWRQCDYESENLDNFVLHVSHHIPHLRLRFNEENEEVFVCDWKGCDYETGNPSDVVRHVNFHSFHTKLKCIGSNLKNREKLPTCQYSSDNPNILPDFTEQMDCMWDNCTRKFSNIQTFHYHIIAHVNALPPGNNLPVAENCRWEQCTKSYFSRHHLLNHMKKHTHAKVVGCPDCGSAFCSNTKFRDHCQRRISSEVQDYQCSHCSKFYSTERILRDHMISHINHHKCPFCDMTCPYEYTLAAHIRNKHIPDKPFKCQMCDYSCKTQTDLKKHLYHTHETEPFRCLVADCDFQCKRNITLQRHYAKIHCGEPFRKYACHVCHHKYNHGEWLTKHLIQNHDFHWPPGFSRFRYKQDEDGFYRLQTVRYESIEVTQAMLETESNLVSSIDENKCLRLGKIEHTSTGAKLRIELDSEEGESVPQSEQETANAPNERVIAIEELDSEGNVVNTSTVIEEISSLPLEGILIDAATHDS</sequence>
<keyword evidence="3" id="KW-0677">Repeat</keyword>
<dbReference type="PROSITE" id="PS00028">
    <property type="entry name" value="ZINC_FINGER_C2H2_1"/>
    <property type="match status" value="7"/>
</dbReference>
<organism evidence="10 11">
    <name type="scientific">Bemisia tabaci</name>
    <name type="common">Sweetpotato whitefly</name>
    <name type="synonym">Aleurodes tabaci</name>
    <dbReference type="NCBI Taxonomy" id="7038"/>
    <lineage>
        <taxon>Eukaryota</taxon>
        <taxon>Metazoa</taxon>
        <taxon>Ecdysozoa</taxon>
        <taxon>Arthropoda</taxon>
        <taxon>Hexapoda</taxon>
        <taxon>Insecta</taxon>
        <taxon>Pterygota</taxon>
        <taxon>Neoptera</taxon>
        <taxon>Paraneoptera</taxon>
        <taxon>Hemiptera</taxon>
        <taxon>Sternorrhyncha</taxon>
        <taxon>Aleyrodoidea</taxon>
        <taxon>Aleyrodidae</taxon>
        <taxon>Aleyrodinae</taxon>
        <taxon>Bemisia</taxon>
    </lineage>
</organism>
<dbReference type="GO" id="GO:0008270">
    <property type="term" value="F:zinc ion binding"/>
    <property type="evidence" value="ECO:0007669"/>
    <property type="project" value="UniProtKB-KW"/>
</dbReference>
<keyword evidence="6" id="KW-0238">DNA-binding</keyword>
<feature type="domain" description="C2H2-type" evidence="9">
    <location>
        <begin position="326"/>
        <end position="354"/>
    </location>
</feature>
<dbReference type="GO" id="GO:0045892">
    <property type="term" value="P:negative regulation of DNA-templated transcription"/>
    <property type="evidence" value="ECO:0007669"/>
    <property type="project" value="UniProtKB-ARBA"/>
</dbReference>
<dbReference type="Proteomes" id="UP001152759">
    <property type="component" value="Chromosome 1"/>
</dbReference>
<name>A0A9P0A0J3_BEMTA</name>
<dbReference type="PROSITE" id="PS50157">
    <property type="entry name" value="ZINC_FINGER_C2H2_2"/>
    <property type="match status" value="4"/>
</dbReference>
<dbReference type="GO" id="GO:0000978">
    <property type="term" value="F:RNA polymerase II cis-regulatory region sequence-specific DNA binding"/>
    <property type="evidence" value="ECO:0007669"/>
    <property type="project" value="TreeGrafter"/>
</dbReference>
<evidence type="ECO:0000256" key="3">
    <source>
        <dbReference type="ARBA" id="ARBA00022737"/>
    </source>
</evidence>
<comment type="subcellular location">
    <subcellularLocation>
        <location evidence="1">Nucleus</location>
    </subcellularLocation>
</comment>
<evidence type="ECO:0000256" key="4">
    <source>
        <dbReference type="ARBA" id="ARBA00022771"/>
    </source>
</evidence>
<dbReference type="InterPro" id="IPR013087">
    <property type="entry name" value="Znf_C2H2_type"/>
</dbReference>
<evidence type="ECO:0000256" key="6">
    <source>
        <dbReference type="ARBA" id="ARBA00023125"/>
    </source>
</evidence>
<evidence type="ECO:0000256" key="2">
    <source>
        <dbReference type="ARBA" id="ARBA00022723"/>
    </source>
</evidence>
<evidence type="ECO:0000256" key="8">
    <source>
        <dbReference type="PROSITE-ProRule" id="PRU00042"/>
    </source>
</evidence>
<dbReference type="PANTHER" id="PTHR24391:SF18">
    <property type="entry name" value="EG:115C2.6 PROTEIN"/>
    <property type="match status" value="1"/>
</dbReference>
<dbReference type="EMBL" id="OU963862">
    <property type="protein sequence ID" value="CAH0381693.1"/>
    <property type="molecule type" value="Genomic_DNA"/>
</dbReference>
<dbReference type="InterPro" id="IPR036236">
    <property type="entry name" value="Znf_C2H2_sf"/>
</dbReference>
<proteinExistence type="predicted"/>
<keyword evidence="5" id="KW-0862">Zinc</keyword>
<keyword evidence="2" id="KW-0479">Metal-binding</keyword>
<reference evidence="10" key="1">
    <citation type="submission" date="2021-12" db="EMBL/GenBank/DDBJ databases">
        <authorList>
            <person name="King R."/>
        </authorList>
    </citation>
    <scope>NUCLEOTIDE SEQUENCE</scope>
</reference>
<evidence type="ECO:0000313" key="11">
    <source>
        <dbReference type="Proteomes" id="UP001152759"/>
    </source>
</evidence>
<accession>A0A9P0A0J3</accession>
<evidence type="ECO:0000256" key="5">
    <source>
        <dbReference type="ARBA" id="ARBA00022833"/>
    </source>
</evidence>
<evidence type="ECO:0000259" key="9">
    <source>
        <dbReference type="PROSITE" id="PS50157"/>
    </source>
</evidence>
<evidence type="ECO:0000313" key="10">
    <source>
        <dbReference type="EMBL" id="CAH0381693.1"/>
    </source>
</evidence>
<evidence type="ECO:0000256" key="7">
    <source>
        <dbReference type="ARBA" id="ARBA00023242"/>
    </source>
</evidence>
<dbReference type="Gene3D" id="3.30.160.60">
    <property type="entry name" value="Classic Zinc Finger"/>
    <property type="match status" value="3"/>
</dbReference>
<protein>
    <recommendedName>
        <fullName evidence="9">C2H2-type domain-containing protein</fullName>
    </recommendedName>
</protein>
<feature type="domain" description="C2H2-type" evidence="9">
    <location>
        <begin position="240"/>
        <end position="269"/>
    </location>
</feature>
<feature type="domain" description="C2H2-type" evidence="9">
    <location>
        <begin position="300"/>
        <end position="327"/>
    </location>
</feature>
<evidence type="ECO:0000256" key="1">
    <source>
        <dbReference type="ARBA" id="ARBA00004123"/>
    </source>
</evidence>
<dbReference type="PANTHER" id="PTHR24391">
    <property type="entry name" value="HISTONE H4 TRANSCRIPTION FACTOR-RELATED"/>
    <property type="match status" value="1"/>
</dbReference>
<feature type="domain" description="C2H2-type" evidence="9">
    <location>
        <begin position="355"/>
        <end position="383"/>
    </location>
</feature>
<keyword evidence="4 8" id="KW-0863">Zinc-finger</keyword>
<dbReference type="InterPro" id="IPR051574">
    <property type="entry name" value="ZnF_E-box_Homeobox"/>
</dbReference>
<keyword evidence="11" id="KW-1185">Reference proteome</keyword>
<gene>
    <name evidence="10" type="ORF">BEMITA_LOCUS1313</name>
</gene>
<dbReference type="SUPFAM" id="SSF57667">
    <property type="entry name" value="beta-beta-alpha zinc fingers"/>
    <property type="match status" value="3"/>
</dbReference>
<dbReference type="GO" id="GO:0005634">
    <property type="term" value="C:nucleus"/>
    <property type="evidence" value="ECO:0007669"/>
    <property type="project" value="UniProtKB-SubCell"/>
</dbReference>